<sequence length="93" mass="10544">MNGGGGGGGDDGGHMRRMLGPPPNRRKDRDEDLLLFREMHKREKDRVINLLQPVSEEFEANGTGNYPLYRMVSAKKGLGYEFLAEGDKNDYDW</sequence>
<dbReference type="Proteomes" id="UP000325577">
    <property type="component" value="Linkage Group LG14"/>
</dbReference>
<dbReference type="AlphaFoldDB" id="A0A5J5B877"/>
<feature type="region of interest" description="Disordered" evidence="1">
    <location>
        <begin position="1"/>
        <end position="30"/>
    </location>
</feature>
<evidence type="ECO:0000256" key="1">
    <source>
        <dbReference type="SAM" id="MobiDB-lite"/>
    </source>
</evidence>
<dbReference type="PANTHER" id="PTHR31949:SF6">
    <property type="entry name" value="DUF4005 DOMAIN-CONTAINING PROTEIN"/>
    <property type="match status" value="1"/>
</dbReference>
<dbReference type="EMBL" id="CM018037">
    <property type="protein sequence ID" value="KAA8538838.1"/>
    <property type="molecule type" value="Genomic_DNA"/>
</dbReference>
<name>A0A5J5B877_9ASTE</name>
<gene>
    <name evidence="2" type="ORF">F0562_025530</name>
</gene>
<accession>A0A5J5B877</accession>
<evidence type="ECO:0000313" key="3">
    <source>
        <dbReference type="Proteomes" id="UP000325577"/>
    </source>
</evidence>
<proteinExistence type="predicted"/>
<evidence type="ECO:0000313" key="2">
    <source>
        <dbReference type="EMBL" id="KAA8538838.1"/>
    </source>
</evidence>
<dbReference type="GO" id="GO:0043622">
    <property type="term" value="P:cortical microtubule organization"/>
    <property type="evidence" value="ECO:0007669"/>
    <property type="project" value="TreeGrafter"/>
</dbReference>
<dbReference type="OrthoDB" id="1929779at2759"/>
<feature type="compositionally biased region" description="Gly residues" evidence="1">
    <location>
        <begin position="1"/>
        <end position="10"/>
    </location>
</feature>
<organism evidence="2 3">
    <name type="scientific">Nyssa sinensis</name>
    <dbReference type="NCBI Taxonomy" id="561372"/>
    <lineage>
        <taxon>Eukaryota</taxon>
        <taxon>Viridiplantae</taxon>
        <taxon>Streptophyta</taxon>
        <taxon>Embryophyta</taxon>
        <taxon>Tracheophyta</taxon>
        <taxon>Spermatophyta</taxon>
        <taxon>Magnoliopsida</taxon>
        <taxon>eudicotyledons</taxon>
        <taxon>Gunneridae</taxon>
        <taxon>Pentapetalae</taxon>
        <taxon>asterids</taxon>
        <taxon>Cornales</taxon>
        <taxon>Nyssaceae</taxon>
        <taxon>Nyssa</taxon>
    </lineage>
</organism>
<dbReference type="GO" id="GO:0055028">
    <property type="term" value="C:cortical microtubule"/>
    <property type="evidence" value="ECO:0007669"/>
    <property type="project" value="TreeGrafter"/>
</dbReference>
<protein>
    <submittedName>
        <fullName evidence="2">Uncharacterized protein</fullName>
    </submittedName>
</protein>
<keyword evidence="3" id="KW-1185">Reference proteome</keyword>
<reference evidence="2 3" key="1">
    <citation type="submission" date="2019-09" db="EMBL/GenBank/DDBJ databases">
        <title>A chromosome-level genome assembly of the Chinese tupelo Nyssa sinensis.</title>
        <authorList>
            <person name="Yang X."/>
            <person name="Kang M."/>
            <person name="Yang Y."/>
            <person name="Xiong H."/>
            <person name="Wang M."/>
            <person name="Zhang Z."/>
            <person name="Wang Z."/>
            <person name="Wu H."/>
            <person name="Ma T."/>
            <person name="Liu J."/>
            <person name="Xi Z."/>
        </authorList>
    </citation>
    <scope>NUCLEOTIDE SEQUENCE [LARGE SCALE GENOMIC DNA]</scope>
    <source>
        <strain evidence="2">J267</strain>
        <tissue evidence="2">Leaf</tissue>
    </source>
</reference>
<dbReference type="PANTHER" id="PTHR31949">
    <property type="entry name" value="GASTRIC MUCIN-LIKE PROTEIN"/>
    <property type="match status" value="1"/>
</dbReference>